<dbReference type="SUPFAM" id="SSF53067">
    <property type="entry name" value="Actin-like ATPase domain"/>
    <property type="match status" value="1"/>
</dbReference>
<dbReference type="InterPro" id="IPR049874">
    <property type="entry name" value="ROK_cs"/>
</dbReference>
<evidence type="ECO:0000313" key="4">
    <source>
        <dbReference type="Proteomes" id="UP000444174"/>
    </source>
</evidence>
<dbReference type="GO" id="GO:0003700">
    <property type="term" value="F:DNA-binding transcription factor activity"/>
    <property type="evidence" value="ECO:0007669"/>
    <property type="project" value="InterPro"/>
</dbReference>
<dbReference type="PROSITE" id="PS01125">
    <property type="entry name" value="ROK"/>
    <property type="match status" value="1"/>
</dbReference>
<name>A0A843YFB8_9RHOB</name>
<feature type="domain" description="HTH marR-type" evidence="2">
    <location>
        <begin position="18"/>
        <end position="70"/>
    </location>
</feature>
<dbReference type="Gene3D" id="1.10.10.10">
    <property type="entry name" value="Winged helix-like DNA-binding domain superfamily/Winged helix DNA-binding domain"/>
    <property type="match status" value="1"/>
</dbReference>
<dbReference type="AlphaFoldDB" id="A0A843YFB8"/>
<evidence type="ECO:0000259" key="2">
    <source>
        <dbReference type="Pfam" id="PF12802"/>
    </source>
</evidence>
<dbReference type="InterPro" id="IPR036390">
    <property type="entry name" value="WH_DNA-bd_sf"/>
</dbReference>
<dbReference type="EMBL" id="WIBF01000001">
    <property type="protein sequence ID" value="MQQ07527.1"/>
    <property type="molecule type" value="Genomic_DNA"/>
</dbReference>
<organism evidence="3 4">
    <name type="scientific">Tritonibacter litoralis</name>
    <dbReference type="NCBI Taxonomy" id="2662264"/>
    <lineage>
        <taxon>Bacteria</taxon>
        <taxon>Pseudomonadati</taxon>
        <taxon>Pseudomonadota</taxon>
        <taxon>Alphaproteobacteria</taxon>
        <taxon>Rhodobacterales</taxon>
        <taxon>Paracoccaceae</taxon>
        <taxon>Tritonibacter</taxon>
    </lineage>
</organism>
<dbReference type="Pfam" id="PF12802">
    <property type="entry name" value="MarR_2"/>
    <property type="match status" value="1"/>
</dbReference>
<comment type="similarity">
    <text evidence="1">Belongs to the ROK (NagC/XylR) family.</text>
</comment>
<proteinExistence type="inferred from homology"/>
<dbReference type="Pfam" id="PF00480">
    <property type="entry name" value="ROK"/>
    <property type="match status" value="1"/>
</dbReference>
<evidence type="ECO:0000256" key="1">
    <source>
        <dbReference type="ARBA" id="ARBA00006479"/>
    </source>
</evidence>
<accession>A0A843YFB8</accession>
<dbReference type="InterPro" id="IPR000835">
    <property type="entry name" value="HTH_MarR-typ"/>
</dbReference>
<dbReference type="PANTHER" id="PTHR18964">
    <property type="entry name" value="ROK (REPRESSOR, ORF, KINASE) FAMILY"/>
    <property type="match status" value="1"/>
</dbReference>
<dbReference type="Proteomes" id="UP000444174">
    <property type="component" value="Unassembled WGS sequence"/>
</dbReference>
<protein>
    <submittedName>
        <fullName evidence="3">ROK family protein</fullName>
    </submittedName>
</protein>
<evidence type="ECO:0000313" key="3">
    <source>
        <dbReference type="EMBL" id="MQQ07527.1"/>
    </source>
</evidence>
<dbReference type="SUPFAM" id="SSF46785">
    <property type="entry name" value="Winged helix' DNA-binding domain"/>
    <property type="match status" value="1"/>
</dbReference>
<gene>
    <name evidence="3" type="ORF">GFB49_03590</name>
</gene>
<dbReference type="InterPro" id="IPR000600">
    <property type="entry name" value="ROK"/>
</dbReference>
<comment type="caution">
    <text evidence="3">The sequence shown here is derived from an EMBL/GenBank/DDBJ whole genome shotgun (WGS) entry which is preliminary data.</text>
</comment>
<dbReference type="InterPro" id="IPR043129">
    <property type="entry name" value="ATPase_NBD"/>
</dbReference>
<sequence>MKETAWQNRDLALRTENQRQFLELIRRGKAVSRAELTRVTGVTAQASSNIVARLTDLGLVREIAKRTGARGYPAKLYAINETGAYAFGVHIEQEFLTVLCLNLKGTPVAQNTLEIRNASAQWVLDRADREIDTMVDECGISRDRILGVGLSFPGRFTSKEARVIPPKTLQRWQHIAMPEALANKVLLPVIWENDATAGAAGYAFLNPETQDQQLLYVHIGRGIGAGLISAGKPIRGTEGNAGEIGRIPVSTNAGAGTARLSQVASTVALKKALGIEASKALLNDCLSLLTPDEEQRLTEWIRTAGDAIAQAAEISTYMLDVSTIVLGGELPKDILYDVSDKVRTRLSEKLHLWNQTPDVLCHETDRNTVAFGAAILPLTRAFANG</sequence>
<dbReference type="InterPro" id="IPR036388">
    <property type="entry name" value="WH-like_DNA-bd_sf"/>
</dbReference>
<dbReference type="Gene3D" id="3.30.420.40">
    <property type="match status" value="2"/>
</dbReference>
<reference evidence="3 4" key="1">
    <citation type="submission" date="2019-10" db="EMBL/GenBank/DDBJ databases">
        <title>Epibacterium sp. nov., isolated from seawater.</title>
        <authorList>
            <person name="Zhang X."/>
            <person name="Li N."/>
        </authorList>
    </citation>
    <scope>NUCLEOTIDE SEQUENCE [LARGE SCALE GENOMIC DNA]</scope>
    <source>
        <strain evidence="3 4">SM1979</strain>
    </source>
</reference>
<dbReference type="PANTHER" id="PTHR18964:SF149">
    <property type="entry name" value="BIFUNCTIONAL UDP-N-ACETYLGLUCOSAMINE 2-EPIMERASE_N-ACETYLMANNOSAMINE KINASE"/>
    <property type="match status" value="1"/>
</dbReference>
<dbReference type="RefSeq" id="WP_153214399.1">
    <property type="nucleotide sequence ID" value="NZ_WIBF01000001.1"/>
</dbReference>
<keyword evidence="4" id="KW-1185">Reference proteome</keyword>